<dbReference type="PANTHER" id="PTHR25466:SF9">
    <property type="entry name" value="FIBRONECTIN TYPE-III DOMAIN-CONTAINING PROTEIN"/>
    <property type="match status" value="1"/>
</dbReference>
<evidence type="ECO:0000256" key="6">
    <source>
        <dbReference type="ARBA" id="ARBA00023136"/>
    </source>
</evidence>
<keyword evidence="10" id="KW-0393">Immunoglobulin domain</keyword>
<keyword evidence="6 11" id="KW-0472">Membrane</keyword>
<dbReference type="Gene3D" id="2.60.40.10">
    <property type="entry name" value="Immunoglobulins"/>
    <property type="match status" value="1"/>
</dbReference>
<keyword evidence="2" id="KW-1003">Cell membrane</keyword>
<evidence type="ECO:0000256" key="2">
    <source>
        <dbReference type="ARBA" id="ARBA00022475"/>
    </source>
</evidence>
<dbReference type="SMART" id="SM00409">
    <property type="entry name" value="IG"/>
    <property type="match status" value="1"/>
</dbReference>
<sequence length="286" mass="31596">MLFLAVLCCLGILQTSDRELEVFRTNSLELRCSYDSTTSDAPYQVSWYRLNDDGSPGSAFLSSLHGKDVHVEDRQAELGLKGRVSIQPDGLSLNITDTFLHDEGIYRCEVTILHPFLETNSSDVQLSVVDYQIRGYTEGVVFSMGIPVTLTAIVSGSHLPSQNSWTVNGNRPPPNSVSEVTLKGLDGLWTVTSTLTFQGDTTVTVVFKSYIPLPRTSSRTQQPRWSEDSRTALVQMAIFFGDTRSPFAVFAAAEAGCTIAASALALILFSLHMHVEFKKSRYARWL</sequence>
<accession>C3YI09</accession>
<evidence type="ECO:0000256" key="10">
    <source>
        <dbReference type="ARBA" id="ARBA00023319"/>
    </source>
</evidence>
<dbReference type="InterPro" id="IPR013106">
    <property type="entry name" value="Ig_V-set"/>
</dbReference>
<evidence type="ECO:0000259" key="13">
    <source>
        <dbReference type="PROSITE" id="PS50835"/>
    </source>
</evidence>
<evidence type="ECO:0000256" key="1">
    <source>
        <dbReference type="ARBA" id="ARBA00004251"/>
    </source>
</evidence>
<dbReference type="InterPro" id="IPR013783">
    <property type="entry name" value="Ig-like_fold"/>
</dbReference>
<dbReference type="SUPFAM" id="SSF48726">
    <property type="entry name" value="Immunoglobulin"/>
    <property type="match status" value="2"/>
</dbReference>
<dbReference type="InterPro" id="IPR007110">
    <property type="entry name" value="Ig-like_dom"/>
</dbReference>
<reference evidence="14" key="1">
    <citation type="journal article" date="2008" name="Nature">
        <title>The amphioxus genome and the evolution of the chordate karyotype.</title>
        <authorList>
            <consortium name="US DOE Joint Genome Institute (JGI-PGF)"/>
            <person name="Putnam N.H."/>
            <person name="Butts T."/>
            <person name="Ferrier D.E.K."/>
            <person name="Furlong R.F."/>
            <person name="Hellsten U."/>
            <person name="Kawashima T."/>
            <person name="Robinson-Rechavi M."/>
            <person name="Shoguchi E."/>
            <person name="Terry A."/>
            <person name="Yu J.-K."/>
            <person name="Benito-Gutierrez E.L."/>
            <person name="Dubchak I."/>
            <person name="Garcia-Fernandez J."/>
            <person name="Gibson-Brown J.J."/>
            <person name="Grigoriev I.V."/>
            <person name="Horton A.C."/>
            <person name="de Jong P.J."/>
            <person name="Jurka J."/>
            <person name="Kapitonov V.V."/>
            <person name="Kohara Y."/>
            <person name="Kuroki Y."/>
            <person name="Lindquist E."/>
            <person name="Lucas S."/>
            <person name="Osoegawa K."/>
            <person name="Pennacchio L.A."/>
            <person name="Salamov A.A."/>
            <person name="Satou Y."/>
            <person name="Sauka-Spengler T."/>
            <person name="Schmutz J."/>
            <person name="Shin-I T."/>
            <person name="Toyoda A."/>
            <person name="Bronner-Fraser M."/>
            <person name="Fujiyama A."/>
            <person name="Holland L.Z."/>
            <person name="Holland P.W.H."/>
            <person name="Satoh N."/>
            <person name="Rokhsar D.S."/>
        </authorList>
    </citation>
    <scope>NUCLEOTIDE SEQUENCE [LARGE SCALE GENOMIC DNA]</scope>
    <source>
        <strain evidence="14">S238N-H82</strain>
        <tissue evidence="14">Testes</tissue>
    </source>
</reference>
<keyword evidence="5 11" id="KW-1133">Transmembrane helix</keyword>
<keyword evidence="7" id="KW-1015">Disulfide bond</keyword>
<dbReference type="PROSITE" id="PS50835">
    <property type="entry name" value="IG_LIKE"/>
    <property type="match status" value="1"/>
</dbReference>
<dbReference type="PANTHER" id="PTHR25466">
    <property type="entry name" value="T-LYMPHOCYTE ACTIVATION ANTIGEN"/>
    <property type="match status" value="1"/>
</dbReference>
<evidence type="ECO:0000256" key="12">
    <source>
        <dbReference type="SAM" id="SignalP"/>
    </source>
</evidence>
<dbReference type="InterPro" id="IPR036179">
    <property type="entry name" value="Ig-like_dom_sf"/>
</dbReference>
<evidence type="ECO:0000256" key="3">
    <source>
        <dbReference type="ARBA" id="ARBA00022692"/>
    </source>
</evidence>
<keyword evidence="8" id="KW-0675">Receptor</keyword>
<dbReference type="GO" id="GO:0005886">
    <property type="term" value="C:plasma membrane"/>
    <property type="evidence" value="ECO:0007669"/>
    <property type="project" value="UniProtKB-SubCell"/>
</dbReference>
<keyword evidence="9" id="KW-0325">Glycoprotein</keyword>
<proteinExistence type="predicted"/>
<dbReference type="AlphaFoldDB" id="C3YI09"/>
<dbReference type="InterPro" id="IPR003599">
    <property type="entry name" value="Ig_sub"/>
</dbReference>
<dbReference type="InterPro" id="IPR051713">
    <property type="entry name" value="T-cell_Activation_Regulation"/>
</dbReference>
<evidence type="ECO:0000256" key="9">
    <source>
        <dbReference type="ARBA" id="ARBA00023180"/>
    </source>
</evidence>
<feature type="chain" id="PRO_5002933609" description="Ig-like domain-containing protein" evidence="12">
    <location>
        <begin position="19"/>
        <end position="286"/>
    </location>
</feature>
<evidence type="ECO:0000256" key="8">
    <source>
        <dbReference type="ARBA" id="ARBA00023170"/>
    </source>
</evidence>
<evidence type="ECO:0000256" key="11">
    <source>
        <dbReference type="SAM" id="Phobius"/>
    </source>
</evidence>
<dbReference type="Pfam" id="PF07686">
    <property type="entry name" value="V-set"/>
    <property type="match status" value="1"/>
</dbReference>
<feature type="domain" description="Ig-like" evidence="13">
    <location>
        <begin position="26"/>
        <end position="127"/>
    </location>
</feature>
<comment type="subcellular location">
    <subcellularLocation>
        <location evidence="1">Cell membrane</location>
        <topology evidence="1">Single-pass type I membrane protein</topology>
    </subcellularLocation>
</comment>
<keyword evidence="4 12" id="KW-0732">Signal</keyword>
<protein>
    <recommendedName>
        <fullName evidence="13">Ig-like domain-containing protein</fullName>
    </recommendedName>
</protein>
<evidence type="ECO:0000256" key="4">
    <source>
        <dbReference type="ARBA" id="ARBA00022729"/>
    </source>
</evidence>
<dbReference type="EMBL" id="GG666514">
    <property type="protein sequence ID" value="EEN60146.1"/>
    <property type="molecule type" value="Genomic_DNA"/>
</dbReference>
<dbReference type="InParanoid" id="C3YI09"/>
<feature type="signal peptide" evidence="12">
    <location>
        <begin position="1"/>
        <end position="18"/>
    </location>
</feature>
<keyword evidence="3 11" id="KW-0812">Transmembrane</keyword>
<dbReference type="SMART" id="SM00406">
    <property type="entry name" value="IGv"/>
    <property type="match status" value="1"/>
</dbReference>
<evidence type="ECO:0000256" key="7">
    <source>
        <dbReference type="ARBA" id="ARBA00023157"/>
    </source>
</evidence>
<name>C3YI09_BRAFL</name>
<evidence type="ECO:0000256" key="5">
    <source>
        <dbReference type="ARBA" id="ARBA00022989"/>
    </source>
</evidence>
<feature type="transmembrane region" description="Helical" evidence="11">
    <location>
        <begin position="247"/>
        <end position="271"/>
    </location>
</feature>
<evidence type="ECO:0000313" key="14">
    <source>
        <dbReference type="EMBL" id="EEN60146.1"/>
    </source>
</evidence>
<organism>
    <name type="scientific">Branchiostoma floridae</name>
    <name type="common">Florida lancelet</name>
    <name type="synonym">Amphioxus</name>
    <dbReference type="NCBI Taxonomy" id="7739"/>
    <lineage>
        <taxon>Eukaryota</taxon>
        <taxon>Metazoa</taxon>
        <taxon>Chordata</taxon>
        <taxon>Cephalochordata</taxon>
        <taxon>Leptocardii</taxon>
        <taxon>Amphioxiformes</taxon>
        <taxon>Branchiostomatidae</taxon>
        <taxon>Branchiostoma</taxon>
    </lineage>
</organism>
<gene>
    <name evidence="14" type="ORF">BRAFLDRAFT_71574</name>
</gene>